<keyword evidence="7" id="KW-1185">Reference proteome</keyword>
<gene>
    <name evidence="6" type="ORF">PEVE_00036243</name>
</gene>
<dbReference type="CDD" id="cd00136">
    <property type="entry name" value="PDZ_canonical"/>
    <property type="match status" value="1"/>
</dbReference>
<feature type="compositionally biased region" description="Low complexity" evidence="4">
    <location>
        <begin position="907"/>
        <end position="921"/>
    </location>
</feature>
<keyword evidence="2" id="KW-0677">Repeat</keyword>
<feature type="compositionally biased region" description="Polar residues" evidence="4">
    <location>
        <begin position="988"/>
        <end position="1007"/>
    </location>
</feature>
<dbReference type="CDD" id="cd07357">
    <property type="entry name" value="HN_L-whirlin_R2_like"/>
    <property type="match status" value="1"/>
</dbReference>
<dbReference type="Gene3D" id="2.30.42.10">
    <property type="match status" value="3"/>
</dbReference>
<feature type="compositionally biased region" description="Polar residues" evidence="4">
    <location>
        <begin position="686"/>
        <end position="725"/>
    </location>
</feature>
<dbReference type="SMART" id="SM00228">
    <property type="entry name" value="PDZ"/>
    <property type="match status" value="3"/>
</dbReference>
<feature type="compositionally biased region" description="Pro residues" evidence="4">
    <location>
        <begin position="597"/>
        <end position="606"/>
    </location>
</feature>
<feature type="compositionally biased region" description="Low complexity" evidence="4">
    <location>
        <begin position="671"/>
        <end position="685"/>
    </location>
</feature>
<sequence length="1117" mass="123324">MEHISVERTPRRTPRKVSENVRELHSALAKVLHNEDRAFLIQSLNQYQRNRDVNSLVVALKSVLNTPRKREVYPLLWQIIPHSDQDIFHNLWHRDAEASRQRSLKSPARSPGNLRRIPTSSSLPDNLHRHASDSGIDLPNMTQFQSSKETKYPIKRLTVKRPSNSGFGFSIRGGAEHGVGLYVSSVDENSVAEKEGVLPGDHVIQVNGTRFDGLTHEQAVKIIQHSKKLYLIVRSVGRIPNSFVAESTCKWVDIEGRRVSPPPGFDDSGHKLTAESIHKSDLRLLGDDDDRKVNIFVEDGEKLGLMIRGGAEYGLGIFIAGVDRDCAAEYAGLKAGDQILDVNGQSFLNITHKQAVKVLKSTKNMIVTLKDIGRLPFTRVTHDKTNWITRSAKNGQIQRVPEGTHITEVEVHAPSARSTHRGQPPLSYSRHTTAGRMGFERDGETSMFHHGIAGSQVLYNGGFPTQKNLITEQARQILNENELGTLDYYLEEYSRGYITVNAFALALFDLLNTPAKMSLIQEIRSSVAPRDIDKFDDLVLKKEVEIMKSRQFFGDYLDDDRHSVHSFVSSVSSFSGKRSSSRSSLKGSLDGSGSRPITPPQVPEVLPPNVKVENDMKGDSMKSYEVYEATLTFNDENEEVFEDDENIGLPSFLTINSESLDLPEEETTLVSSSFGSSTSPLTSSLMNEQNGHVSPTRTVGEVTTSVAVGGNSRNGTQANSVSLTSGFGIHSDKPQVEGHRETRGEVSPTGPPTSPERDKSSPVHSYQKKETENSQSPPNPFIFPSTFQGSIKDTESFESVSAVFETFAVKHNNSAVSSPQEHFIAQNEADDDLRPEVAKLPGRKRVASWGEVQDETTLENESTSSISGNTLLVNGDRHRVTDNRRDNLGTSETGDGVVQNRNYLRVSSDPQGGSQSQRGGSVANNRKSWDGVRHPGETRENQKVSQLHKPKDNKERSCSDSNLMNLPKEQQKEIQAKHRASQELLELHQQSKTKVPSSHQVESQKTDPVTRGGVHSPRRVNGVSESAFLVEVNKSSSSLGLTLEGGSDVGSDVRIKSLKEGNFAAWKCGRLKAGQVLLQVDDTPLRGMTSGIAVLTLRHAYSNSDSDVLKLLVRDVS</sequence>
<keyword evidence="3" id="KW-0966">Cell projection</keyword>
<dbReference type="InterPro" id="IPR033028">
    <property type="entry name" value="Whirlin_HN-like_dom2"/>
</dbReference>
<feature type="region of interest" description="Disordered" evidence="4">
    <location>
        <begin position="988"/>
        <end position="1018"/>
    </location>
</feature>
<dbReference type="PANTHER" id="PTHR23116:SF29">
    <property type="entry name" value="PDZ DOMAIN-CONTAINING PROTEIN 7"/>
    <property type="match status" value="1"/>
</dbReference>
<name>A0ABN8MIT7_9CNID</name>
<dbReference type="CDD" id="cd06741">
    <property type="entry name" value="PDZ2_FL-whirlin"/>
    <property type="match status" value="1"/>
</dbReference>
<evidence type="ECO:0000256" key="4">
    <source>
        <dbReference type="SAM" id="MobiDB-lite"/>
    </source>
</evidence>
<feature type="region of interest" description="Disordered" evidence="4">
    <location>
        <begin position="98"/>
        <end position="149"/>
    </location>
</feature>
<evidence type="ECO:0000256" key="1">
    <source>
        <dbReference type="ARBA" id="ARBA00004316"/>
    </source>
</evidence>
<dbReference type="SUPFAM" id="SSF50156">
    <property type="entry name" value="PDZ domain-like"/>
    <property type="match status" value="3"/>
</dbReference>
<feature type="region of interest" description="Disordered" evidence="4">
    <location>
        <begin position="875"/>
        <end position="964"/>
    </location>
</feature>
<feature type="region of interest" description="Disordered" evidence="4">
    <location>
        <begin position="573"/>
        <end position="616"/>
    </location>
</feature>
<comment type="caution">
    <text evidence="6">The sequence shown here is derived from an EMBL/GenBank/DDBJ whole genome shotgun (WGS) entry which is preliminary data.</text>
</comment>
<comment type="subcellular location">
    <subcellularLocation>
        <location evidence="1">Cell projection</location>
    </subcellularLocation>
</comment>
<dbReference type="InterPro" id="IPR036034">
    <property type="entry name" value="PDZ_sf"/>
</dbReference>
<feature type="domain" description="PDZ" evidence="5">
    <location>
        <begin position="292"/>
        <end position="366"/>
    </location>
</feature>
<feature type="compositionally biased region" description="Basic and acidic residues" evidence="4">
    <location>
        <begin position="949"/>
        <end position="958"/>
    </location>
</feature>
<dbReference type="Pfam" id="PF00595">
    <property type="entry name" value="PDZ"/>
    <property type="match status" value="3"/>
</dbReference>
<dbReference type="InterPro" id="IPR001478">
    <property type="entry name" value="PDZ"/>
</dbReference>
<feature type="domain" description="PDZ" evidence="5">
    <location>
        <begin position="156"/>
        <end position="226"/>
    </location>
</feature>
<organism evidence="6 7">
    <name type="scientific">Porites evermanni</name>
    <dbReference type="NCBI Taxonomy" id="104178"/>
    <lineage>
        <taxon>Eukaryota</taxon>
        <taxon>Metazoa</taxon>
        <taxon>Cnidaria</taxon>
        <taxon>Anthozoa</taxon>
        <taxon>Hexacorallia</taxon>
        <taxon>Scleractinia</taxon>
        <taxon>Fungiina</taxon>
        <taxon>Poritidae</taxon>
        <taxon>Porites</taxon>
    </lineage>
</organism>
<evidence type="ECO:0000256" key="2">
    <source>
        <dbReference type="ARBA" id="ARBA00022737"/>
    </source>
</evidence>
<feature type="compositionally biased region" description="Basic and acidic residues" evidence="4">
    <location>
        <begin position="755"/>
        <end position="772"/>
    </location>
</feature>
<proteinExistence type="predicted"/>
<accession>A0ABN8MIT7</accession>
<protein>
    <recommendedName>
        <fullName evidence="5">PDZ domain-containing protein</fullName>
    </recommendedName>
</protein>
<dbReference type="Proteomes" id="UP001159427">
    <property type="component" value="Unassembled WGS sequence"/>
</dbReference>
<feature type="domain" description="PDZ" evidence="5">
    <location>
        <begin position="1029"/>
        <end position="1100"/>
    </location>
</feature>
<evidence type="ECO:0000313" key="6">
    <source>
        <dbReference type="EMBL" id="CAH3029475.1"/>
    </source>
</evidence>
<feature type="compositionally biased region" description="Basic and acidic residues" evidence="4">
    <location>
        <begin position="875"/>
        <end position="887"/>
    </location>
</feature>
<feature type="compositionally biased region" description="Basic and acidic residues" evidence="4">
    <location>
        <begin position="927"/>
        <end position="942"/>
    </location>
</feature>
<dbReference type="Gene3D" id="1.20.1160.20">
    <property type="match status" value="2"/>
</dbReference>
<feature type="compositionally biased region" description="Basic and acidic residues" evidence="4">
    <location>
        <begin position="730"/>
        <end position="744"/>
    </location>
</feature>
<dbReference type="EMBL" id="CALNXI010000574">
    <property type="protein sequence ID" value="CAH3029475.1"/>
    <property type="molecule type" value="Genomic_DNA"/>
</dbReference>
<dbReference type="PROSITE" id="PS50106">
    <property type="entry name" value="PDZ"/>
    <property type="match status" value="3"/>
</dbReference>
<dbReference type="InterPro" id="IPR051844">
    <property type="entry name" value="USH2_Complex_Protein"/>
</dbReference>
<dbReference type="PANTHER" id="PTHR23116">
    <property type="entry name" value="PDZ DOMAIN CONTAINING WHIRLIN AND HARMONIN-RELATED"/>
    <property type="match status" value="1"/>
</dbReference>
<feature type="compositionally biased region" description="Low complexity" evidence="4">
    <location>
        <begin position="573"/>
        <end position="595"/>
    </location>
</feature>
<evidence type="ECO:0000256" key="3">
    <source>
        <dbReference type="ARBA" id="ARBA00023273"/>
    </source>
</evidence>
<evidence type="ECO:0000259" key="5">
    <source>
        <dbReference type="PROSITE" id="PS50106"/>
    </source>
</evidence>
<feature type="region of interest" description="Disordered" evidence="4">
    <location>
        <begin position="671"/>
        <end position="787"/>
    </location>
</feature>
<reference evidence="6 7" key="1">
    <citation type="submission" date="2022-05" db="EMBL/GenBank/DDBJ databases">
        <authorList>
            <consortium name="Genoscope - CEA"/>
            <person name="William W."/>
        </authorList>
    </citation>
    <scope>NUCLEOTIDE SEQUENCE [LARGE SCALE GENOMIC DNA]</scope>
</reference>
<evidence type="ECO:0000313" key="7">
    <source>
        <dbReference type="Proteomes" id="UP001159427"/>
    </source>
</evidence>